<dbReference type="RefSeq" id="WP_310300448.1">
    <property type="nucleotide sequence ID" value="NZ_BAAAPS010000008.1"/>
</dbReference>
<evidence type="ECO:0000313" key="2">
    <source>
        <dbReference type="EMBL" id="MDR7361852.1"/>
    </source>
</evidence>
<feature type="compositionally biased region" description="Polar residues" evidence="1">
    <location>
        <begin position="450"/>
        <end position="459"/>
    </location>
</feature>
<accession>A0ABU2BT86</accession>
<evidence type="ECO:0008006" key="4">
    <source>
        <dbReference type="Google" id="ProtNLM"/>
    </source>
</evidence>
<evidence type="ECO:0000256" key="1">
    <source>
        <dbReference type="SAM" id="MobiDB-lite"/>
    </source>
</evidence>
<dbReference type="Proteomes" id="UP001183648">
    <property type="component" value="Unassembled WGS sequence"/>
</dbReference>
<name>A0ABU2BT86_9ACTN</name>
<evidence type="ECO:0000313" key="3">
    <source>
        <dbReference type="Proteomes" id="UP001183648"/>
    </source>
</evidence>
<feature type="compositionally biased region" description="Polar residues" evidence="1">
    <location>
        <begin position="430"/>
        <end position="440"/>
    </location>
</feature>
<comment type="caution">
    <text evidence="2">The sequence shown here is derived from an EMBL/GenBank/DDBJ whole genome shotgun (WGS) entry which is preliminary data.</text>
</comment>
<protein>
    <recommendedName>
        <fullName evidence="4">Stress response protein</fullName>
    </recommendedName>
</protein>
<dbReference type="EMBL" id="JAVDYG010000001">
    <property type="protein sequence ID" value="MDR7361852.1"/>
    <property type="molecule type" value="Genomic_DNA"/>
</dbReference>
<reference evidence="2 3" key="1">
    <citation type="submission" date="2023-07" db="EMBL/GenBank/DDBJ databases">
        <title>Sequencing the genomes of 1000 actinobacteria strains.</title>
        <authorList>
            <person name="Klenk H.-P."/>
        </authorList>
    </citation>
    <scope>NUCLEOTIDE SEQUENCE [LARGE SCALE GENOMIC DNA]</scope>
    <source>
        <strain evidence="2 3">DSM 19426</strain>
    </source>
</reference>
<sequence>MTEETWNQARLIPTSGISGAEEQERRATSALLAVMGVVKEFSRSLLAPLGAPTGRVETYIEVPFQLQDKKLFPDGLIRVSRGSKSWTALVEVKTGRNELQPEQLDNYLDIAREQGYDALITISNEIPPSAGQHPTKVDRRKLRKVEIYHWSWTYILSAAVIQKEHRGVSDPEQAWILGELIRYLEHPKSGAMELEDMGSNWVSVRESVAAGTLRPTDKTAPEVVARFDALLRYTALRLGRQLGTDVVHVLNRKEQADPSLRAQAQLDALVRDAQLHGAIRIPNTVNSVQIVADLRAGQVTCQVDLDAPREGRPTTRVNWLIKQLKAAPDNVRVEAFLANSRGPGSAELLGKVRQDPSLLITDPKREIRSFRVALSAPMGAKRGRGRGAFIDSVLSLVDTFYGDVVQHLKSWSAAPPRLRDVEPEVITPSRLASTALSSQDGAEPAAELEASSNGTSPATLSDHVPADLD</sequence>
<gene>
    <name evidence="2" type="ORF">J2S63_001405</name>
</gene>
<keyword evidence="3" id="KW-1185">Reference proteome</keyword>
<proteinExistence type="predicted"/>
<organism evidence="2 3">
    <name type="scientific">Nocardioides marmoribigeumensis</name>
    <dbReference type="NCBI Taxonomy" id="433649"/>
    <lineage>
        <taxon>Bacteria</taxon>
        <taxon>Bacillati</taxon>
        <taxon>Actinomycetota</taxon>
        <taxon>Actinomycetes</taxon>
        <taxon>Propionibacteriales</taxon>
        <taxon>Nocardioidaceae</taxon>
        <taxon>Nocardioides</taxon>
    </lineage>
</organism>
<feature type="region of interest" description="Disordered" evidence="1">
    <location>
        <begin position="429"/>
        <end position="469"/>
    </location>
</feature>